<accession>A0A4R4UV46</accession>
<evidence type="ECO:0000313" key="3">
    <source>
        <dbReference type="Proteomes" id="UP000294744"/>
    </source>
</evidence>
<dbReference type="InterPro" id="IPR050114">
    <property type="entry name" value="UPF0173_UPF0282_UlaG_hydrolase"/>
</dbReference>
<keyword evidence="3" id="KW-1185">Reference proteome</keyword>
<dbReference type="Proteomes" id="UP000294744">
    <property type="component" value="Unassembled WGS sequence"/>
</dbReference>
<protein>
    <submittedName>
        <fullName evidence="2">MBL fold metallo-hydrolase</fullName>
    </submittedName>
</protein>
<comment type="caution">
    <text evidence="2">The sequence shown here is derived from an EMBL/GenBank/DDBJ whole genome shotgun (WGS) entry which is preliminary data.</text>
</comment>
<keyword evidence="2" id="KW-0378">Hydrolase</keyword>
<dbReference type="EMBL" id="SMKV01000010">
    <property type="protein sequence ID" value="TDC93432.1"/>
    <property type="molecule type" value="Genomic_DNA"/>
</dbReference>
<dbReference type="Pfam" id="PF12706">
    <property type="entry name" value="Lactamase_B_2"/>
    <property type="match status" value="1"/>
</dbReference>
<proteinExistence type="predicted"/>
<evidence type="ECO:0000259" key="1">
    <source>
        <dbReference type="Pfam" id="PF12706"/>
    </source>
</evidence>
<dbReference type="PANTHER" id="PTHR43546:SF7">
    <property type="entry name" value="METALLO-BETA-LACTAMASE DOMAIN-CONTAINING PROTEIN"/>
    <property type="match status" value="1"/>
</dbReference>
<dbReference type="RefSeq" id="WP_132622094.1">
    <property type="nucleotide sequence ID" value="NZ_SMKV01000010.1"/>
</dbReference>
<gene>
    <name evidence="2" type="ORF">E1161_10480</name>
</gene>
<dbReference type="InterPro" id="IPR036866">
    <property type="entry name" value="RibonucZ/Hydroxyglut_hydro"/>
</dbReference>
<dbReference type="AlphaFoldDB" id="A0A4R4UV46"/>
<dbReference type="InterPro" id="IPR001279">
    <property type="entry name" value="Metallo-B-lactamas"/>
</dbReference>
<sequence length="275" mass="30330">MPDGTAGSTAECAVTFVGTATTLLRLGPFRLLTDPNFVRRGQWVHVGHGIVTRRRTNPAMTIDELPELDAVLLSHLHGDHFDRVAARELDRALPIFTTPHAAGRLHKRGFAESVPMPRWSKWSTTKDGARLTVTSLPARHARGLVGVVAPPVMGTLLDYERPGHRLRLYLSGDTVLHDDLHEIRDRCPDIDLAVMHLGGTRILGHLISMDGQEGADLLELLRPLQALPVHHDDYGLFTSPLSEFQVEVARRGIPGVEWVLPGMTLDLPLPARKTV</sequence>
<dbReference type="OrthoDB" id="3204284at2"/>
<evidence type="ECO:0000313" key="2">
    <source>
        <dbReference type="EMBL" id="TDC93432.1"/>
    </source>
</evidence>
<feature type="domain" description="Metallo-beta-lactamase" evidence="1">
    <location>
        <begin position="30"/>
        <end position="231"/>
    </location>
</feature>
<organism evidence="2 3">
    <name type="scientific">Saccharopolyspora aridisoli</name>
    <dbReference type="NCBI Taxonomy" id="2530385"/>
    <lineage>
        <taxon>Bacteria</taxon>
        <taxon>Bacillati</taxon>
        <taxon>Actinomycetota</taxon>
        <taxon>Actinomycetes</taxon>
        <taxon>Pseudonocardiales</taxon>
        <taxon>Pseudonocardiaceae</taxon>
        <taxon>Saccharopolyspora</taxon>
    </lineage>
</organism>
<reference evidence="2 3" key="1">
    <citation type="submission" date="2019-03" db="EMBL/GenBank/DDBJ databases">
        <title>Draft genome sequences of novel Actinobacteria.</title>
        <authorList>
            <person name="Sahin N."/>
            <person name="Ay H."/>
            <person name="Saygin H."/>
        </authorList>
    </citation>
    <scope>NUCLEOTIDE SEQUENCE [LARGE SCALE GENOMIC DNA]</scope>
    <source>
        <strain evidence="2 3">16K404</strain>
    </source>
</reference>
<dbReference type="GO" id="GO:0016787">
    <property type="term" value="F:hydrolase activity"/>
    <property type="evidence" value="ECO:0007669"/>
    <property type="project" value="UniProtKB-KW"/>
</dbReference>
<dbReference type="Gene3D" id="3.60.15.10">
    <property type="entry name" value="Ribonuclease Z/Hydroxyacylglutathione hydrolase-like"/>
    <property type="match status" value="1"/>
</dbReference>
<dbReference type="PANTHER" id="PTHR43546">
    <property type="entry name" value="UPF0173 METAL-DEPENDENT HYDROLASE MJ1163-RELATED"/>
    <property type="match status" value="1"/>
</dbReference>
<dbReference type="SUPFAM" id="SSF56281">
    <property type="entry name" value="Metallo-hydrolase/oxidoreductase"/>
    <property type="match status" value="1"/>
</dbReference>
<name>A0A4R4UV46_9PSEU</name>